<reference evidence="2" key="1">
    <citation type="submission" date="2021-02" db="EMBL/GenBank/DDBJ databases">
        <authorList>
            <person name="Nowell W R."/>
        </authorList>
    </citation>
    <scope>NUCLEOTIDE SEQUENCE</scope>
    <source>
        <strain evidence="2">Ploen Becks lab</strain>
    </source>
</reference>
<gene>
    <name evidence="2" type="ORF">OXX778_LOCUS20360</name>
</gene>
<keyword evidence="1" id="KW-1133">Transmembrane helix</keyword>
<accession>A0A814MYN3</accession>
<proteinExistence type="predicted"/>
<keyword evidence="1" id="KW-0812">Transmembrane</keyword>
<dbReference type="EMBL" id="CAJNOC010006725">
    <property type="protein sequence ID" value="CAF1084562.1"/>
    <property type="molecule type" value="Genomic_DNA"/>
</dbReference>
<evidence type="ECO:0000313" key="2">
    <source>
        <dbReference type="EMBL" id="CAF1084562.1"/>
    </source>
</evidence>
<protein>
    <submittedName>
        <fullName evidence="2">Uncharacterized protein</fullName>
    </submittedName>
</protein>
<comment type="caution">
    <text evidence="2">The sequence shown here is derived from an EMBL/GenBank/DDBJ whole genome shotgun (WGS) entry which is preliminary data.</text>
</comment>
<sequence length="114" mass="12831">MNENVDPNLDKTSKNGVVWTKLKCGEDLSLRKKINFTEKPGPTSYATRNIDSTKLSAFLMIFDTSMINFIVQCTNSNAKNYENVTFINIDILAFIGILFFRGVLSKYTSKGYVG</sequence>
<feature type="transmembrane region" description="Helical" evidence="1">
    <location>
        <begin position="84"/>
        <end position="104"/>
    </location>
</feature>
<name>A0A814MYN3_9BILA</name>
<evidence type="ECO:0000313" key="3">
    <source>
        <dbReference type="Proteomes" id="UP000663879"/>
    </source>
</evidence>
<dbReference type="AlphaFoldDB" id="A0A814MYN3"/>
<keyword evidence="1" id="KW-0472">Membrane</keyword>
<dbReference type="Proteomes" id="UP000663879">
    <property type="component" value="Unassembled WGS sequence"/>
</dbReference>
<dbReference type="OrthoDB" id="10129474at2759"/>
<keyword evidence="3" id="KW-1185">Reference proteome</keyword>
<organism evidence="2 3">
    <name type="scientific">Brachionus calyciflorus</name>
    <dbReference type="NCBI Taxonomy" id="104777"/>
    <lineage>
        <taxon>Eukaryota</taxon>
        <taxon>Metazoa</taxon>
        <taxon>Spiralia</taxon>
        <taxon>Gnathifera</taxon>
        <taxon>Rotifera</taxon>
        <taxon>Eurotatoria</taxon>
        <taxon>Monogononta</taxon>
        <taxon>Pseudotrocha</taxon>
        <taxon>Ploima</taxon>
        <taxon>Brachionidae</taxon>
        <taxon>Brachionus</taxon>
    </lineage>
</organism>
<evidence type="ECO:0000256" key="1">
    <source>
        <dbReference type="SAM" id="Phobius"/>
    </source>
</evidence>